<reference evidence="1" key="1">
    <citation type="submission" date="2022-06" db="EMBL/GenBank/DDBJ databases">
        <title>Fusarium solani species complex genomes reveal bases of compartmentalisation and animal pathogenesis.</title>
        <authorList>
            <person name="Tsai I.J."/>
        </authorList>
    </citation>
    <scope>NUCLEOTIDE SEQUENCE</scope>
    <source>
        <strain evidence="1">Fu6.1</strain>
    </source>
</reference>
<name>A0ACC0QF82_9HYPO</name>
<gene>
    <name evidence="1" type="ORF">NCS57_01361100</name>
</gene>
<organism evidence="1 2">
    <name type="scientific">Fusarium keratoplasticum</name>
    <dbReference type="NCBI Taxonomy" id="1328300"/>
    <lineage>
        <taxon>Eukaryota</taxon>
        <taxon>Fungi</taxon>
        <taxon>Dikarya</taxon>
        <taxon>Ascomycota</taxon>
        <taxon>Pezizomycotina</taxon>
        <taxon>Sordariomycetes</taxon>
        <taxon>Hypocreomycetidae</taxon>
        <taxon>Hypocreales</taxon>
        <taxon>Nectriaceae</taxon>
        <taxon>Fusarium</taxon>
        <taxon>Fusarium solani species complex</taxon>
    </lineage>
</organism>
<sequence length="594" mass="66989">MAMRIGGLDVLYKKALPLSDPAANFDGLKPSKQVLPKGFRKTPANREFSGPTIWERDVAVPMRDGIILRADIFRPAGTDEKVPCILVWSPYGKSSQGRLSMAVVQGNAGVPESELSGFQSFEAPDPAEWVPHGYAIANVNARGVLGSEGRHRWHGVGEGQDGHDTIEFLGTREWCDGNVAMMGNSWLATAQWFIAAERPPHLTCMLPLEGLSDVYRETLCRGGVPFKPFWAFLMTTFFRSQGDEEQEDVISMIEKYPLMNEYWEDKRGKAHLIEVPTYVLASMSTLLHTEGSTRCYEEIPHDKKWLRLHGTQEWHDLYQKDSVADFKKFLDFYMKGIQNDWESTPRVRATFLRYNQPPIENLPFSSWPVLEAKYEKFFFSDNAKLAARSPPTKATVSFLGDAPAMQMDNDPEEVVFEYTFEQKTRLLGTSKAVLYMSCPDHDDFDVFVQLRKADKDGNILTHINIPIKDLGVASGKDVGDINPLKFLGPAGVLRASHRAIDPILSEPHRLHHDHTKQDKVPPGEIVRLDIPIWVAAIEFDAGEKLMVKVAGHEMRLAEFEPLRGQFHTDNRGRQVVHFGGEFDSHVEIPFVPVS</sequence>
<evidence type="ECO:0000313" key="2">
    <source>
        <dbReference type="Proteomes" id="UP001065298"/>
    </source>
</evidence>
<comment type="caution">
    <text evidence="1">The sequence shown here is derived from an EMBL/GenBank/DDBJ whole genome shotgun (WGS) entry which is preliminary data.</text>
</comment>
<dbReference type="Proteomes" id="UP001065298">
    <property type="component" value="Chromosome 12"/>
</dbReference>
<dbReference type="EMBL" id="CM046514">
    <property type="protein sequence ID" value="KAI8650279.1"/>
    <property type="molecule type" value="Genomic_DNA"/>
</dbReference>
<proteinExistence type="predicted"/>
<keyword evidence="2" id="KW-1185">Reference proteome</keyword>
<accession>A0ACC0QF82</accession>
<evidence type="ECO:0000313" key="1">
    <source>
        <dbReference type="EMBL" id="KAI8650279.1"/>
    </source>
</evidence>
<protein>
    <submittedName>
        <fullName evidence="1">PepX-C domain-containing protein</fullName>
    </submittedName>
</protein>